<dbReference type="EMBL" id="LR796737">
    <property type="protein sequence ID" value="CAB4162855.1"/>
    <property type="molecule type" value="Genomic_DNA"/>
</dbReference>
<evidence type="ECO:0000259" key="1">
    <source>
        <dbReference type="PROSITE" id="PS50830"/>
    </source>
</evidence>
<proteinExistence type="predicted"/>
<feature type="domain" description="TNase-like" evidence="1">
    <location>
        <begin position="8"/>
        <end position="133"/>
    </location>
</feature>
<dbReference type="Gene3D" id="2.40.50.90">
    <property type="match status" value="1"/>
</dbReference>
<dbReference type="Pfam" id="PF00565">
    <property type="entry name" value="SNase"/>
    <property type="match status" value="1"/>
</dbReference>
<dbReference type="SUPFAM" id="SSF50199">
    <property type="entry name" value="Staphylococcal nuclease"/>
    <property type="match status" value="1"/>
</dbReference>
<reference evidence="2" key="1">
    <citation type="submission" date="2020-04" db="EMBL/GenBank/DDBJ databases">
        <authorList>
            <person name="Chiriac C."/>
            <person name="Salcher M."/>
            <person name="Ghai R."/>
            <person name="Kavagutti S V."/>
        </authorList>
    </citation>
    <scope>NUCLEOTIDE SEQUENCE</scope>
</reference>
<name>A0A6J5MB32_9CAUD</name>
<dbReference type="InterPro" id="IPR016071">
    <property type="entry name" value="Staphylococal_nuclease_OB-fold"/>
</dbReference>
<dbReference type="InterPro" id="IPR035437">
    <property type="entry name" value="SNase_OB-fold_sf"/>
</dbReference>
<dbReference type="PROSITE" id="PS50830">
    <property type="entry name" value="TNASE_3"/>
    <property type="match status" value="1"/>
</dbReference>
<organism evidence="2">
    <name type="scientific">uncultured Caudovirales phage</name>
    <dbReference type="NCBI Taxonomy" id="2100421"/>
    <lineage>
        <taxon>Viruses</taxon>
        <taxon>Duplodnaviria</taxon>
        <taxon>Heunggongvirae</taxon>
        <taxon>Uroviricota</taxon>
        <taxon>Caudoviricetes</taxon>
        <taxon>Peduoviridae</taxon>
        <taxon>Maltschvirus</taxon>
        <taxon>Maltschvirus maltsch</taxon>
    </lineage>
</organism>
<gene>
    <name evidence="2" type="ORF">UFOVP436_150</name>
    <name evidence="3" type="ORF">UFOVP784_150</name>
</gene>
<protein>
    <submittedName>
        <fullName evidence="2">COG1525 Micrococcal nuclease (Thermonuclease) homologs</fullName>
    </submittedName>
</protein>
<evidence type="ECO:0000313" key="3">
    <source>
        <dbReference type="EMBL" id="CAB4162855.1"/>
    </source>
</evidence>
<dbReference type="EMBL" id="LR796418">
    <property type="protein sequence ID" value="CAB4143462.1"/>
    <property type="molecule type" value="Genomic_DNA"/>
</dbReference>
<dbReference type="SMART" id="SM00318">
    <property type="entry name" value="SNc"/>
    <property type="match status" value="1"/>
</dbReference>
<sequence>MSDQFNVYLYNAEVVKVVDGDTFKINIDLGFEVHIGPKSVRLYGVNTPESRTTNLEEKKMGLAAKEFTDQWIKKANNKVKIETILDKNEKYGRILARVWNEAGECLNTEIVKAGLAREYFGVGDKTFDEFKKA</sequence>
<evidence type="ECO:0000313" key="2">
    <source>
        <dbReference type="EMBL" id="CAB4143462.1"/>
    </source>
</evidence>
<accession>A0A6J5MB32</accession>